<name>A0A7W9EG84_9SPHN</name>
<sequence length="127" mass="14088">MRDNAFDLRVVRGGHDAGDGSLLSAAIRMKDARRIRASLFGAGLFAEPSWDILLEVYIAQEDRRSLLAADICVDINAGWSSVMRWIRVLRSEGLIEGYPALPISENTPITLSRKGDEKMVAYLSITH</sequence>
<organism evidence="1 2">
    <name type="scientific">Sphingobium boeckii</name>
    <dbReference type="NCBI Taxonomy" id="1082345"/>
    <lineage>
        <taxon>Bacteria</taxon>
        <taxon>Pseudomonadati</taxon>
        <taxon>Pseudomonadota</taxon>
        <taxon>Alphaproteobacteria</taxon>
        <taxon>Sphingomonadales</taxon>
        <taxon>Sphingomonadaceae</taxon>
        <taxon>Sphingobium</taxon>
    </lineage>
</organism>
<dbReference type="RefSeq" id="WP_184018953.1">
    <property type="nucleotide sequence ID" value="NZ_JACIJC010000004.1"/>
</dbReference>
<evidence type="ECO:0000313" key="2">
    <source>
        <dbReference type="Proteomes" id="UP000549617"/>
    </source>
</evidence>
<dbReference type="EMBL" id="JACIJC010000004">
    <property type="protein sequence ID" value="MBB5686481.1"/>
    <property type="molecule type" value="Genomic_DNA"/>
</dbReference>
<reference evidence="1 2" key="1">
    <citation type="submission" date="2020-08" db="EMBL/GenBank/DDBJ databases">
        <title>Genomic Encyclopedia of Type Strains, Phase IV (KMG-IV): sequencing the most valuable type-strain genomes for metagenomic binning, comparative biology and taxonomic classification.</title>
        <authorList>
            <person name="Goeker M."/>
        </authorList>
    </citation>
    <scope>NUCLEOTIDE SEQUENCE [LARGE SCALE GENOMIC DNA]</scope>
    <source>
        <strain evidence="1 2">DSM 25079</strain>
    </source>
</reference>
<protein>
    <recommendedName>
        <fullName evidence="3">Helix-turn-helix domain-containing protein</fullName>
    </recommendedName>
</protein>
<dbReference type="Proteomes" id="UP000549617">
    <property type="component" value="Unassembled WGS sequence"/>
</dbReference>
<keyword evidence="2" id="KW-1185">Reference proteome</keyword>
<comment type="caution">
    <text evidence="1">The sequence shown here is derived from an EMBL/GenBank/DDBJ whole genome shotgun (WGS) entry which is preliminary data.</text>
</comment>
<evidence type="ECO:0000313" key="1">
    <source>
        <dbReference type="EMBL" id="MBB5686481.1"/>
    </source>
</evidence>
<proteinExistence type="predicted"/>
<gene>
    <name evidence="1" type="ORF">FHS49_002505</name>
</gene>
<dbReference type="AlphaFoldDB" id="A0A7W9EG84"/>
<evidence type="ECO:0008006" key="3">
    <source>
        <dbReference type="Google" id="ProtNLM"/>
    </source>
</evidence>
<accession>A0A7W9EG84</accession>